<evidence type="ECO:0000256" key="6">
    <source>
        <dbReference type="ARBA" id="ARBA00023180"/>
    </source>
</evidence>
<dbReference type="InterPro" id="IPR049625">
    <property type="entry name" value="Glyco_transf_61_cat"/>
</dbReference>
<keyword evidence="4" id="KW-0732">Signal</keyword>
<dbReference type="GO" id="GO:0097363">
    <property type="term" value="F:protein O-acetylglucosaminyltransferase activity"/>
    <property type="evidence" value="ECO:0007669"/>
    <property type="project" value="UniProtKB-EC"/>
</dbReference>
<name>V4A8V4_LOTGI</name>
<keyword evidence="3" id="KW-0808">Transferase</keyword>
<dbReference type="EMBL" id="KB202283">
    <property type="protein sequence ID" value="ESO91475.1"/>
    <property type="molecule type" value="Genomic_DNA"/>
</dbReference>
<dbReference type="PANTHER" id="PTHR20961">
    <property type="entry name" value="GLYCOSYLTRANSFERASE"/>
    <property type="match status" value="1"/>
</dbReference>
<keyword evidence="13" id="KW-1185">Reference proteome</keyword>
<dbReference type="GeneID" id="20236157"/>
<organism evidence="12 13">
    <name type="scientific">Lottia gigantea</name>
    <name type="common">Giant owl limpet</name>
    <dbReference type="NCBI Taxonomy" id="225164"/>
    <lineage>
        <taxon>Eukaryota</taxon>
        <taxon>Metazoa</taxon>
        <taxon>Spiralia</taxon>
        <taxon>Lophotrochozoa</taxon>
        <taxon>Mollusca</taxon>
        <taxon>Gastropoda</taxon>
        <taxon>Patellogastropoda</taxon>
        <taxon>Lottioidea</taxon>
        <taxon>Lottiidae</taxon>
        <taxon>Lottia</taxon>
    </lineage>
</organism>
<dbReference type="STRING" id="225164.V4A8V4"/>
<dbReference type="CTD" id="20236157"/>
<reference evidence="12 13" key="1">
    <citation type="journal article" date="2013" name="Nature">
        <title>Insights into bilaterian evolution from three spiralian genomes.</title>
        <authorList>
            <person name="Simakov O."/>
            <person name="Marletaz F."/>
            <person name="Cho S.J."/>
            <person name="Edsinger-Gonzales E."/>
            <person name="Havlak P."/>
            <person name="Hellsten U."/>
            <person name="Kuo D.H."/>
            <person name="Larsson T."/>
            <person name="Lv J."/>
            <person name="Arendt D."/>
            <person name="Savage R."/>
            <person name="Osoegawa K."/>
            <person name="de Jong P."/>
            <person name="Grimwood J."/>
            <person name="Chapman J.A."/>
            <person name="Shapiro H."/>
            <person name="Aerts A."/>
            <person name="Otillar R.P."/>
            <person name="Terry A.Y."/>
            <person name="Boore J.L."/>
            <person name="Grigoriev I.V."/>
            <person name="Lindberg D.R."/>
            <person name="Seaver E.C."/>
            <person name="Weisblat D.A."/>
            <person name="Putnam N.H."/>
            <person name="Rokhsar D.S."/>
        </authorList>
    </citation>
    <scope>NUCLEOTIDE SEQUENCE [LARGE SCALE GENOMIC DNA]</scope>
</reference>
<evidence type="ECO:0000313" key="12">
    <source>
        <dbReference type="EMBL" id="ESO91475.1"/>
    </source>
</evidence>
<evidence type="ECO:0000256" key="4">
    <source>
        <dbReference type="ARBA" id="ARBA00022729"/>
    </source>
</evidence>
<evidence type="ECO:0000313" key="13">
    <source>
        <dbReference type="Proteomes" id="UP000030746"/>
    </source>
</evidence>
<accession>V4A8V4</accession>
<dbReference type="AlphaFoldDB" id="V4A8V4"/>
<dbReference type="OrthoDB" id="529273at2759"/>
<dbReference type="Proteomes" id="UP000030746">
    <property type="component" value="Unassembled WGS sequence"/>
</dbReference>
<dbReference type="EC" id="2.4.1.255" evidence="1"/>
<keyword evidence="2" id="KW-0328">Glycosyltransferase</keyword>
<feature type="domain" description="Glycosyltransferase 61 catalytic" evidence="11">
    <location>
        <begin position="199"/>
        <end position="325"/>
    </location>
</feature>
<protein>
    <recommendedName>
        <fullName evidence="7">EGF domain-specific O-linked N-acetylglucosamine transferase</fullName>
        <ecNumber evidence="1">2.4.1.255</ecNumber>
    </recommendedName>
    <alternativeName>
        <fullName evidence="8">Extracellular O-linked N-acetylglucosamine transferase</fullName>
    </alternativeName>
</protein>
<evidence type="ECO:0000256" key="2">
    <source>
        <dbReference type="ARBA" id="ARBA00022676"/>
    </source>
</evidence>
<keyword evidence="5" id="KW-0256">Endoplasmic reticulum</keyword>
<sequence>MAQPNYVCSWLQDRISDQTGNFVIFGREFAQLQNVILDPDQAQGHRGGENMTLVWNQEENSEYLKLKQSYFKLRCEKVLAKPFNRPNSHLNDWMGSYVCSNDQVRHASSNVIPEMTIAIQRYEYVNLYHTMTDYYNAFLVMLLFQKRPENVNILFIDGHPYGGLDDTWDSLFKHTYRAGALRQKTLFSNLIWGIPGYNSPLNNHELTFVPYLNDFRNFFVKQHNVESISKTLDCDNLSVLFIWRRDYVAHPRNPSGLVSRKIKNEEELVDHVSKLLPGHNIKALQLDKLPMQKQLKIVSKTDILIGMHGAGLSHTLFLPNHSGLIELYPIYWPETNRHFRMMATWRGLHYLTWKNHDIANEFPQKLTYVPPQSVGNMVKEMAVKICQNKLRIT</sequence>
<dbReference type="HOGENOM" id="CLU_041837_0_0_1"/>
<evidence type="ECO:0000256" key="5">
    <source>
        <dbReference type="ARBA" id="ARBA00022824"/>
    </source>
</evidence>
<evidence type="ECO:0000256" key="8">
    <source>
        <dbReference type="ARBA" id="ARBA00042574"/>
    </source>
</evidence>
<comment type="catalytic activity">
    <reaction evidence="10">
        <text>L-threonyl-[protein] + UDP-N-acetyl-alpha-D-glucosamine = 3-O-(N-acetyl-beta-D-glucosaminyl)-L-threonyl-[protein] + UDP + H(+)</text>
        <dbReference type="Rhea" id="RHEA:48908"/>
        <dbReference type="Rhea" id="RHEA-COMP:11060"/>
        <dbReference type="Rhea" id="RHEA-COMP:12252"/>
        <dbReference type="ChEBI" id="CHEBI:15378"/>
        <dbReference type="ChEBI" id="CHEBI:30013"/>
        <dbReference type="ChEBI" id="CHEBI:57705"/>
        <dbReference type="ChEBI" id="CHEBI:58223"/>
        <dbReference type="ChEBI" id="CHEBI:90840"/>
        <dbReference type="EC" id="2.4.1.255"/>
    </reaction>
</comment>
<dbReference type="KEGG" id="lgi:LOTGIDRAFT_153919"/>
<gene>
    <name evidence="12" type="ORF">LOTGIDRAFT_153919</name>
</gene>
<evidence type="ECO:0000256" key="1">
    <source>
        <dbReference type="ARBA" id="ARBA00011970"/>
    </source>
</evidence>
<evidence type="ECO:0000256" key="9">
    <source>
        <dbReference type="ARBA" id="ARBA00048317"/>
    </source>
</evidence>
<evidence type="ECO:0000256" key="3">
    <source>
        <dbReference type="ARBA" id="ARBA00022679"/>
    </source>
</evidence>
<dbReference type="PANTHER" id="PTHR20961:SF148">
    <property type="entry name" value="EGF DOMAIN-SPECIFIC O-LINKED N-ACETYLGLUCOSAMINE TRANSFERASE"/>
    <property type="match status" value="1"/>
</dbReference>
<evidence type="ECO:0000259" key="11">
    <source>
        <dbReference type="Pfam" id="PF04577"/>
    </source>
</evidence>
<dbReference type="RefSeq" id="XP_009058163.1">
    <property type="nucleotide sequence ID" value="XM_009059915.1"/>
</dbReference>
<proteinExistence type="predicted"/>
<evidence type="ECO:0000256" key="10">
    <source>
        <dbReference type="ARBA" id="ARBA00049432"/>
    </source>
</evidence>
<keyword evidence="6" id="KW-0325">Glycoprotein</keyword>
<evidence type="ECO:0000256" key="7">
    <source>
        <dbReference type="ARBA" id="ARBA00040944"/>
    </source>
</evidence>
<dbReference type="Pfam" id="PF04577">
    <property type="entry name" value="Glyco_transf_61"/>
    <property type="match status" value="1"/>
</dbReference>
<dbReference type="InterPro" id="IPR007657">
    <property type="entry name" value="Glycosyltransferase_61"/>
</dbReference>
<dbReference type="OMA" id="YQKPWPR"/>
<comment type="catalytic activity">
    <reaction evidence="9">
        <text>L-seryl-[protein] + UDP-N-acetyl-alpha-D-glucosamine = 3-O-(N-acetyl-beta-D-glucosaminyl)-L-seryl-[protein] + UDP + H(+)</text>
        <dbReference type="Rhea" id="RHEA:48904"/>
        <dbReference type="Rhea" id="RHEA-COMP:9863"/>
        <dbReference type="Rhea" id="RHEA-COMP:12251"/>
        <dbReference type="ChEBI" id="CHEBI:15378"/>
        <dbReference type="ChEBI" id="CHEBI:29999"/>
        <dbReference type="ChEBI" id="CHEBI:57705"/>
        <dbReference type="ChEBI" id="CHEBI:58223"/>
        <dbReference type="ChEBI" id="CHEBI:90838"/>
        <dbReference type="EC" id="2.4.1.255"/>
    </reaction>
</comment>